<dbReference type="EMBL" id="KZ679676">
    <property type="protein sequence ID" value="PTB58504.1"/>
    <property type="molecule type" value="Genomic_DNA"/>
</dbReference>
<evidence type="ECO:0000313" key="2">
    <source>
        <dbReference type="Proteomes" id="UP000241690"/>
    </source>
</evidence>
<keyword evidence="2" id="KW-1185">Reference proteome</keyword>
<reference evidence="1 2" key="1">
    <citation type="submission" date="2016-07" db="EMBL/GenBank/DDBJ databases">
        <title>Multiple horizontal gene transfer events from other fungi enriched the ability of initially mycotrophic Trichoderma (Ascomycota) to feed on dead plant biomass.</title>
        <authorList>
            <consortium name="DOE Joint Genome Institute"/>
            <person name="Aerts A."/>
            <person name="Atanasova L."/>
            <person name="Chenthamara K."/>
            <person name="Zhang J."/>
            <person name="Grujic M."/>
            <person name="Henrissat B."/>
            <person name="Kuo A."/>
            <person name="Salamov A."/>
            <person name="Lipzen A."/>
            <person name="Labutti K."/>
            <person name="Barry K."/>
            <person name="Miao Y."/>
            <person name="Rahimi M.J."/>
            <person name="Shen Q."/>
            <person name="Grigoriev I.V."/>
            <person name="Kubicek C.P."/>
            <person name="Druzhinina I.S."/>
        </authorList>
    </citation>
    <scope>NUCLEOTIDE SEQUENCE [LARGE SCALE GENOMIC DNA]</scope>
    <source>
        <strain evidence="1 2">CBS 226.95</strain>
    </source>
</reference>
<protein>
    <submittedName>
        <fullName evidence="1">Uncharacterized protein</fullName>
    </submittedName>
</protein>
<name>A0A2T4AN45_TRIHA</name>
<dbReference type="RefSeq" id="XP_024778181.1">
    <property type="nucleotide sequence ID" value="XM_024920704.1"/>
</dbReference>
<dbReference type="Proteomes" id="UP000241690">
    <property type="component" value="Unassembled WGS sequence"/>
</dbReference>
<gene>
    <name evidence="1" type="ORF">M431DRAFT_527256</name>
</gene>
<dbReference type="AlphaFoldDB" id="A0A2T4AN45"/>
<sequence>MTTPSAVPYVHCGRDPEIAAAVELALQPEYNAIATFYTIEQIRENLPNIPSRRAQLQENSPSSDMSDFPRAVIFGTAFPREQVLETMKLANADQVVWLHDSRKLTKEDGQGIPKKELGTTGGRRIKACLAECLKQPEEGGSLDELKPRNLGSLCLY</sequence>
<dbReference type="GeneID" id="36629273"/>
<evidence type="ECO:0000313" key="1">
    <source>
        <dbReference type="EMBL" id="PTB58504.1"/>
    </source>
</evidence>
<accession>A0A2T4AN45</accession>
<organism evidence="1 2">
    <name type="scientific">Trichoderma harzianum CBS 226.95</name>
    <dbReference type="NCBI Taxonomy" id="983964"/>
    <lineage>
        <taxon>Eukaryota</taxon>
        <taxon>Fungi</taxon>
        <taxon>Dikarya</taxon>
        <taxon>Ascomycota</taxon>
        <taxon>Pezizomycotina</taxon>
        <taxon>Sordariomycetes</taxon>
        <taxon>Hypocreomycetidae</taxon>
        <taxon>Hypocreales</taxon>
        <taxon>Hypocreaceae</taxon>
        <taxon>Trichoderma</taxon>
    </lineage>
</organism>
<proteinExistence type="predicted"/>